<dbReference type="AlphaFoldDB" id="V9D7E3"/>
<dbReference type="VEuPathDB" id="FungiDB:G647_06876"/>
<evidence type="ECO:0000313" key="2">
    <source>
        <dbReference type="EMBL" id="ETI22800.1"/>
    </source>
</evidence>
<dbReference type="EMBL" id="KB822706">
    <property type="protein sequence ID" value="ETI22800.1"/>
    <property type="molecule type" value="Genomic_DNA"/>
</dbReference>
<proteinExistence type="predicted"/>
<dbReference type="GeneID" id="19985369"/>
<feature type="region of interest" description="Disordered" evidence="1">
    <location>
        <begin position="358"/>
        <end position="379"/>
    </location>
</feature>
<gene>
    <name evidence="2" type="ORF">G647_06876</name>
</gene>
<accession>V9D7E3</accession>
<dbReference type="HOGENOM" id="CLU_636160_0_0_1"/>
<dbReference type="Proteomes" id="UP000030678">
    <property type="component" value="Unassembled WGS sequence"/>
</dbReference>
<name>V9D7E3_9EURO</name>
<evidence type="ECO:0000256" key="1">
    <source>
        <dbReference type="SAM" id="MobiDB-lite"/>
    </source>
</evidence>
<feature type="compositionally biased region" description="Polar residues" evidence="1">
    <location>
        <begin position="358"/>
        <end position="375"/>
    </location>
</feature>
<evidence type="ECO:0000313" key="3">
    <source>
        <dbReference type="Proteomes" id="UP000030678"/>
    </source>
</evidence>
<reference evidence="2 3" key="1">
    <citation type="submission" date="2013-03" db="EMBL/GenBank/DDBJ databases">
        <title>The Genome Sequence of Cladophialophora carrionii CBS 160.54.</title>
        <authorList>
            <consortium name="The Broad Institute Genomics Platform"/>
            <person name="Cuomo C."/>
            <person name="de Hoog S."/>
            <person name="Gorbushina A."/>
            <person name="Walker B."/>
            <person name="Young S.K."/>
            <person name="Zeng Q."/>
            <person name="Gargeya S."/>
            <person name="Fitzgerald M."/>
            <person name="Haas B."/>
            <person name="Abouelleil A."/>
            <person name="Allen A.W."/>
            <person name="Alvarado L."/>
            <person name="Arachchi H.M."/>
            <person name="Berlin A.M."/>
            <person name="Chapman S.B."/>
            <person name="Gainer-Dewar J."/>
            <person name="Goldberg J."/>
            <person name="Griggs A."/>
            <person name="Gujja S."/>
            <person name="Hansen M."/>
            <person name="Howarth C."/>
            <person name="Imamovic A."/>
            <person name="Ireland A."/>
            <person name="Larimer J."/>
            <person name="McCowan C."/>
            <person name="Murphy C."/>
            <person name="Pearson M."/>
            <person name="Poon T.W."/>
            <person name="Priest M."/>
            <person name="Roberts A."/>
            <person name="Saif S."/>
            <person name="Shea T."/>
            <person name="Sisk P."/>
            <person name="Sykes S."/>
            <person name="Wortman J."/>
            <person name="Nusbaum C."/>
            <person name="Birren B."/>
        </authorList>
    </citation>
    <scope>NUCLEOTIDE SEQUENCE [LARGE SCALE GENOMIC DNA]</scope>
    <source>
        <strain evidence="2 3">CBS 160.54</strain>
    </source>
</reference>
<sequence length="431" mass="47800">MQLFTPGPFNPLGRLSGARRPLAQAHARGARVILATSLDLDYLSGRDYTTIRLRHANTAIRQVLVGINASSTNAVARKSGSLISSDEIFFAVMSLAKQSDNTCSTPVQGTAMQQIVRSRSGLADAGNEAPGFAEALYQFDILESAKTLSRPWMDMPSSRWRLLSKETTSLRNGVEKDVRDRFIRALLRTSDYTPLLVILSDIRVYCICVKTLHGQMEPGSTAHEPSPPLSRDLSVLRDTIEHRLLAYTFVDDSVDEQLCQTTALIFTHFVIYPLPNREPLEILLDRLMASLRRPLLVWVSTIGAMACPAAADRTRTRFFSKRLTAYAAAEGISSWSQLRRLLEGFLWLDRACPSNTVHGTQSAPTASDPQSNNQLLDPEDATSHGEGYIIWPTPRSRYSRGSYLLRTRSSSNDITRFDSPGVGAYADHPNQ</sequence>
<protein>
    <submittedName>
        <fullName evidence="2">Uncharacterized protein</fullName>
    </submittedName>
</protein>
<organism evidence="2 3">
    <name type="scientific">Cladophialophora carrionii CBS 160.54</name>
    <dbReference type="NCBI Taxonomy" id="1279043"/>
    <lineage>
        <taxon>Eukaryota</taxon>
        <taxon>Fungi</taxon>
        <taxon>Dikarya</taxon>
        <taxon>Ascomycota</taxon>
        <taxon>Pezizomycotina</taxon>
        <taxon>Eurotiomycetes</taxon>
        <taxon>Chaetothyriomycetidae</taxon>
        <taxon>Chaetothyriales</taxon>
        <taxon>Herpotrichiellaceae</taxon>
        <taxon>Cladophialophora</taxon>
    </lineage>
</organism>
<dbReference type="RefSeq" id="XP_008729417.1">
    <property type="nucleotide sequence ID" value="XM_008731195.1"/>
</dbReference>